<evidence type="ECO:0000256" key="2">
    <source>
        <dbReference type="ARBA" id="ARBA00022737"/>
    </source>
</evidence>
<evidence type="ECO:0000313" key="5">
    <source>
        <dbReference type="EMBL" id="KAJ4445630.1"/>
    </source>
</evidence>
<evidence type="ECO:0000313" key="6">
    <source>
        <dbReference type="Proteomes" id="UP001148838"/>
    </source>
</evidence>
<evidence type="ECO:0000256" key="1">
    <source>
        <dbReference type="ARBA" id="ARBA00022729"/>
    </source>
</evidence>
<dbReference type="EMBL" id="JAJSOF020000009">
    <property type="protein sequence ID" value="KAJ4445630.1"/>
    <property type="molecule type" value="Genomic_DNA"/>
</dbReference>
<dbReference type="PANTHER" id="PTHR23104">
    <property type="entry name" value="MULTIPLE COAGULATION FACTOR DEFICIENCY PROTEIN 2 NEURAL STEM CELL DERIVED NEURONAL SURVIVAL PROTEIN"/>
    <property type="match status" value="1"/>
</dbReference>
<dbReference type="Proteomes" id="UP001148838">
    <property type="component" value="Unassembled WGS sequence"/>
</dbReference>
<comment type="caution">
    <text evidence="5">The sequence shown here is derived from an EMBL/GenBank/DDBJ whole genome shotgun (WGS) entry which is preliminary data.</text>
</comment>
<name>A0ABQ8TGG2_PERAM</name>
<dbReference type="InterPro" id="IPR002048">
    <property type="entry name" value="EF_hand_dom"/>
</dbReference>
<proteinExistence type="predicted"/>
<gene>
    <name evidence="5" type="ORF">ANN_12312</name>
</gene>
<keyword evidence="1" id="KW-0732">Signal</keyword>
<sequence>MAGLYVTQNHYVHRHIQEHMEVPIDTSKMSEQELQFHYFKMHDADNNNKLDGCELIKSLIHWHEQGHHDPNNPAPTGEKIFKDEELVQLIDPILNMDDGNNDGFIDYPEFVQAQQKAGGNARRTS</sequence>
<evidence type="ECO:0000256" key="3">
    <source>
        <dbReference type="ARBA" id="ARBA00022837"/>
    </source>
</evidence>
<dbReference type="PROSITE" id="PS00018">
    <property type="entry name" value="EF_HAND_1"/>
    <property type="match status" value="2"/>
</dbReference>
<accession>A0ABQ8TGG2</accession>
<dbReference type="Gene3D" id="1.10.238.10">
    <property type="entry name" value="EF-hand"/>
    <property type="match status" value="1"/>
</dbReference>
<keyword evidence="6" id="KW-1185">Reference proteome</keyword>
<dbReference type="PROSITE" id="PS50222">
    <property type="entry name" value="EF_HAND_2"/>
    <property type="match status" value="1"/>
</dbReference>
<dbReference type="InterPro" id="IPR018247">
    <property type="entry name" value="EF_Hand_1_Ca_BS"/>
</dbReference>
<keyword evidence="2" id="KW-0677">Repeat</keyword>
<evidence type="ECO:0000259" key="4">
    <source>
        <dbReference type="PROSITE" id="PS50222"/>
    </source>
</evidence>
<organism evidence="5 6">
    <name type="scientific">Periplaneta americana</name>
    <name type="common">American cockroach</name>
    <name type="synonym">Blatta americana</name>
    <dbReference type="NCBI Taxonomy" id="6978"/>
    <lineage>
        <taxon>Eukaryota</taxon>
        <taxon>Metazoa</taxon>
        <taxon>Ecdysozoa</taxon>
        <taxon>Arthropoda</taxon>
        <taxon>Hexapoda</taxon>
        <taxon>Insecta</taxon>
        <taxon>Pterygota</taxon>
        <taxon>Neoptera</taxon>
        <taxon>Polyneoptera</taxon>
        <taxon>Dictyoptera</taxon>
        <taxon>Blattodea</taxon>
        <taxon>Blattoidea</taxon>
        <taxon>Blattidae</taxon>
        <taxon>Blattinae</taxon>
        <taxon>Periplaneta</taxon>
    </lineage>
</organism>
<dbReference type="InterPro" id="IPR052110">
    <property type="entry name" value="MCFD2-like"/>
</dbReference>
<reference evidence="5 6" key="1">
    <citation type="journal article" date="2022" name="Allergy">
        <title>Genome assembly and annotation of Periplaneta americana reveal a comprehensive cockroach allergen profile.</title>
        <authorList>
            <person name="Wang L."/>
            <person name="Xiong Q."/>
            <person name="Saelim N."/>
            <person name="Wang L."/>
            <person name="Nong W."/>
            <person name="Wan A.T."/>
            <person name="Shi M."/>
            <person name="Liu X."/>
            <person name="Cao Q."/>
            <person name="Hui J.H.L."/>
            <person name="Sookrung N."/>
            <person name="Leung T.F."/>
            <person name="Tungtrongchitr A."/>
            <person name="Tsui S.K.W."/>
        </authorList>
    </citation>
    <scope>NUCLEOTIDE SEQUENCE [LARGE SCALE GENOMIC DNA]</scope>
    <source>
        <strain evidence="5">PWHHKU_190912</strain>
    </source>
</reference>
<dbReference type="Pfam" id="PF13499">
    <property type="entry name" value="EF-hand_7"/>
    <property type="match status" value="1"/>
</dbReference>
<protein>
    <recommendedName>
        <fullName evidence="4">EF-hand domain-containing protein</fullName>
    </recommendedName>
</protein>
<dbReference type="SUPFAM" id="SSF47473">
    <property type="entry name" value="EF-hand"/>
    <property type="match status" value="1"/>
</dbReference>
<feature type="domain" description="EF-hand" evidence="4">
    <location>
        <begin position="98"/>
        <end position="120"/>
    </location>
</feature>
<keyword evidence="3" id="KW-0106">Calcium</keyword>
<dbReference type="PANTHER" id="PTHR23104:SF17">
    <property type="entry name" value="EF-HAND DOMAIN-CONTAINING PROTEIN"/>
    <property type="match status" value="1"/>
</dbReference>
<dbReference type="InterPro" id="IPR011992">
    <property type="entry name" value="EF-hand-dom_pair"/>
</dbReference>